<dbReference type="InterPro" id="IPR013986">
    <property type="entry name" value="DExx_box_DNA_helicase_dom_sf"/>
</dbReference>
<dbReference type="InterPro" id="IPR038726">
    <property type="entry name" value="PDDEXK_AddAB-type"/>
</dbReference>
<feature type="domain" description="UvrD-like helicase C-terminal" evidence="18">
    <location>
        <begin position="301"/>
        <end position="652"/>
    </location>
</feature>
<dbReference type="GO" id="GO:0000725">
    <property type="term" value="P:recombinational repair"/>
    <property type="evidence" value="ECO:0007669"/>
    <property type="project" value="TreeGrafter"/>
</dbReference>
<dbReference type="PROSITE" id="PS51198">
    <property type="entry name" value="UVRD_HELICASE_ATP_BIND"/>
    <property type="match status" value="1"/>
</dbReference>
<dbReference type="PANTHER" id="PTHR11070">
    <property type="entry name" value="UVRD / RECB / PCRA DNA HELICASE FAMILY MEMBER"/>
    <property type="match status" value="1"/>
</dbReference>
<dbReference type="InterPro" id="IPR014016">
    <property type="entry name" value="UvrD-like_ATP-bd"/>
</dbReference>
<keyword evidence="11" id="KW-0413">Isomerase</keyword>
<dbReference type="InterPro" id="IPR000212">
    <property type="entry name" value="DNA_helicase_UvrD/REP"/>
</dbReference>
<evidence type="ECO:0000256" key="4">
    <source>
        <dbReference type="ARBA" id="ARBA00022763"/>
    </source>
</evidence>
<dbReference type="Gene3D" id="1.10.486.10">
    <property type="entry name" value="PCRA, domain 4"/>
    <property type="match status" value="1"/>
</dbReference>
<dbReference type="InterPro" id="IPR014017">
    <property type="entry name" value="DNA_helicase_UvrD-like_C"/>
</dbReference>
<keyword evidence="9" id="KW-0238">DNA-binding</keyword>
<dbReference type="InterPro" id="IPR011335">
    <property type="entry name" value="Restrct_endonuc-II-like"/>
</dbReference>
<dbReference type="SUPFAM" id="SSF52980">
    <property type="entry name" value="Restriction endonuclease-like"/>
    <property type="match status" value="1"/>
</dbReference>
<keyword evidence="4" id="KW-0227">DNA damage</keyword>
<evidence type="ECO:0000256" key="11">
    <source>
        <dbReference type="ARBA" id="ARBA00023235"/>
    </source>
</evidence>
<comment type="catalytic activity">
    <reaction evidence="12">
        <text>Couples ATP hydrolysis with the unwinding of duplex DNA by translocating in the 3'-5' direction.</text>
        <dbReference type="EC" id="5.6.2.4"/>
    </reaction>
</comment>
<dbReference type="EC" id="5.6.2.4" evidence="13"/>
<dbReference type="Pfam" id="PF13361">
    <property type="entry name" value="UvrD_C"/>
    <property type="match status" value="1"/>
</dbReference>
<dbReference type="GO" id="GO:0043138">
    <property type="term" value="F:3'-5' DNA helicase activity"/>
    <property type="evidence" value="ECO:0007669"/>
    <property type="project" value="UniProtKB-EC"/>
</dbReference>
<reference evidence="19 20" key="1">
    <citation type="journal article" date="2014" name="Int. J. Syst. Evol. Microbiol.">
        <title>Complete genome sequence of Corynebacterium casei LMG S-19264T (=DSM 44701T), isolated from a smear-ripened cheese.</title>
        <authorList>
            <consortium name="US DOE Joint Genome Institute (JGI-PGF)"/>
            <person name="Walter F."/>
            <person name="Albersmeier A."/>
            <person name="Kalinowski J."/>
            <person name="Ruckert C."/>
        </authorList>
    </citation>
    <scope>NUCLEOTIDE SEQUENCE [LARGE SCALE GENOMIC DNA]</scope>
    <source>
        <strain evidence="19 20">JCM 4255</strain>
    </source>
</reference>
<dbReference type="GO" id="GO:0005524">
    <property type="term" value="F:ATP binding"/>
    <property type="evidence" value="ECO:0007669"/>
    <property type="project" value="UniProtKB-UniRule"/>
</dbReference>
<evidence type="ECO:0000259" key="18">
    <source>
        <dbReference type="PROSITE" id="PS51217"/>
    </source>
</evidence>
<evidence type="ECO:0000256" key="15">
    <source>
        <dbReference type="PROSITE-ProRule" id="PRU00560"/>
    </source>
</evidence>
<sequence>MDASQRSVVDHTRGPLLVLAGPGTGKTTTLVESVAERVARGGDPERILVLTFSRKAAVELRDRMARRAGAARAPQATTFHSFCYALVRAHQDNDLFVEPLRLLSGPEQDVSVRELLAGQVGLERLGLAHVRWPDELRACLTTRGFADEVRAVLARSRELGLGPDALDAFARRTGRPDWRAAAAFLAEYLDVLDLQGVIDYAELVHRAVLLARRPEVAAWLAARYDAVYVDEYQDTDPAQVRLLDALAGGGRTLVAFGDPDQSIYAFRGADVNGILDFPHAFPRADGRPAPVSVLRTSRRSGAGLLAATRLLTQRMPLTRLPADKVRAHRELAPVRDGGRVEAYTYPTAGTELDNIADILRRAHLEDGVAWSDMAVLVRAGSRTIPTVRRALTAAGVPVDVDGDDVPLRQEPAVAPLLTALRAVAAAEAGSTERREAGAREPSSEDVPDAPEGVPDAPEDVPGASQDTCWLDTETALTLLTSPLASMDAADLRRLGRALRDEERAAGNPLPPPSDVLLARALAEPERLAVHDPTYARGAQRLGALLRKARERLAGGGTAEEALWDLWEGTPWPTRLERAARRGGAAGRNADRDLDAVCALFATAARAEERTGGRGTLNFLAEIDAEDIAADTLTRRAVRPAAVRLMTAHRSKGLEWRLVVVAGVQEGLWPDLRRRGSLLEADRIGRDGLAEPLAPGALLAEERRLFYVAATRARERLVVTAVKAPADDGDQPSRFLTELGVEPKDVTGRPRRPLSVAALVAELRATTVDPRVSDALREGAARRLARLAALADEDGRPLVPSAHPYRWWGMFEPTASKVPLRDRDQPVVLSGSALDQLANTCALQWFLGREVKADAPATVAQGFGNVVHVLADEVASGHTPADLTVLMERLDSVWNALAFDAPWKSAQEKDNARVALERFLQWHVTNRTGRTPVASEHDFDVTLEAGDYQVRIRGQMDRVEADGDGRAYVVDFKTGKQAPSSKEVERHPQLAVYQLAVREGAVDEAFDGGRPEPGGAELVHLRQGAANRDGGESLPKVQAQEPLEGEWVGDLLATAAGKVLDERFTPTAGQHCTHCAFRASCSARQEGRHVVE</sequence>
<dbReference type="InterPro" id="IPR027417">
    <property type="entry name" value="P-loop_NTPase"/>
</dbReference>
<accession>A0A7G1NI46</accession>
<protein>
    <recommendedName>
        <fullName evidence="13">DNA 3'-5' helicase</fullName>
        <ecNumber evidence="13">5.6.2.4</ecNumber>
    </recommendedName>
</protein>
<evidence type="ECO:0000256" key="9">
    <source>
        <dbReference type="ARBA" id="ARBA00023125"/>
    </source>
</evidence>
<keyword evidence="7" id="KW-0269">Exonuclease</keyword>
<evidence type="ECO:0000256" key="13">
    <source>
        <dbReference type="ARBA" id="ARBA00034808"/>
    </source>
</evidence>
<dbReference type="Gene3D" id="1.10.10.160">
    <property type="match status" value="1"/>
</dbReference>
<dbReference type="AlphaFoldDB" id="A0A7G1NI46"/>
<dbReference type="InterPro" id="IPR011604">
    <property type="entry name" value="PDDEXK-like_dom_sf"/>
</dbReference>
<dbReference type="CDD" id="cd17932">
    <property type="entry name" value="DEXQc_UvrD"/>
    <property type="match status" value="1"/>
</dbReference>
<keyword evidence="3 15" id="KW-0547">Nucleotide-binding</keyword>
<dbReference type="GO" id="GO:0004527">
    <property type="term" value="F:exonuclease activity"/>
    <property type="evidence" value="ECO:0007669"/>
    <property type="project" value="UniProtKB-KW"/>
</dbReference>
<dbReference type="PROSITE" id="PS51217">
    <property type="entry name" value="UVRD_HELICASE_CTER"/>
    <property type="match status" value="1"/>
</dbReference>
<dbReference type="Gene3D" id="3.90.320.10">
    <property type="match status" value="1"/>
</dbReference>
<dbReference type="GO" id="GO:0003677">
    <property type="term" value="F:DNA binding"/>
    <property type="evidence" value="ECO:0007669"/>
    <property type="project" value="UniProtKB-KW"/>
</dbReference>
<feature type="domain" description="UvrD-like helicase ATP-binding" evidence="17">
    <location>
        <begin position="1"/>
        <end position="301"/>
    </location>
</feature>
<feature type="compositionally biased region" description="Basic and acidic residues" evidence="16">
    <location>
        <begin position="430"/>
        <end position="442"/>
    </location>
</feature>
<keyword evidence="8 15" id="KW-0067">ATP-binding</keyword>
<feature type="binding site" evidence="15">
    <location>
        <begin position="20"/>
        <end position="27"/>
    </location>
    <ligand>
        <name>ATP</name>
        <dbReference type="ChEBI" id="CHEBI:30616"/>
    </ligand>
</feature>
<dbReference type="GO" id="GO:0005829">
    <property type="term" value="C:cytosol"/>
    <property type="evidence" value="ECO:0007669"/>
    <property type="project" value="TreeGrafter"/>
</dbReference>
<evidence type="ECO:0000313" key="19">
    <source>
        <dbReference type="EMBL" id="BCL22863.1"/>
    </source>
</evidence>
<evidence type="ECO:0000256" key="16">
    <source>
        <dbReference type="SAM" id="MobiDB-lite"/>
    </source>
</evidence>
<evidence type="ECO:0000256" key="10">
    <source>
        <dbReference type="ARBA" id="ARBA00023204"/>
    </source>
</evidence>
<evidence type="ECO:0000256" key="14">
    <source>
        <dbReference type="ARBA" id="ARBA00048988"/>
    </source>
</evidence>
<evidence type="ECO:0000256" key="6">
    <source>
        <dbReference type="ARBA" id="ARBA00022806"/>
    </source>
</evidence>
<evidence type="ECO:0000259" key="17">
    <source>
        <dbReference type="PROSITE" id="PS51198"/>
    </source>
</evidence>
<evidence type="ECO:0000313" key="20">
    <source>
        <dbReference type="Proteomes" id="UP000516373"/>
    </source>
</evidence>
<keyword evidence="6 15" id="KW-0347">Helicase</keyword>
<name>A0A7G1NI46_9ACTN</name>
<evidence type="ECO:0000256" key="12">
    <source>
        <dbReference type="ARBA" id="ARBA00034617"/>
    </source>
</evidence>
<dbReference type="PANTHER" id="PTHR11070:SF59">
    <property type="entry name" value="DNA 3'-5' HELICASE"/>
    <property type="match status" value="1"/>
</dbReference>
<organism evidence="19 20">
    <name type="scientific">Streptomyces tuirus</name>
    <dbReference type="NCBI Taxonomy" id="68278"/>
    <lineage>
        <taxon>Bacteria</taxon>
        <taxon>Bacillati</taxon>
        <taxon>Actinomycetota</taxon>
        <taxon>Actinomycetes</taxon>
        <taxon>Kitasatosporales</taxon>
        <taxon>Streptomycetaceae</taxon>
        <taxon>Streptomyces</taxon>
    </lineage>
</organism>
<evidence type="ECO:0000256" key="5">
    <source>
        <dbReference type="ARBA" id="ARBA00022801"/>
    </source>
</evidence>
<keyword evidence="5 15" id="KW-0378">Hydrolase</keyword>
<dbReference type="Pfam" id="PF12705">
    <property type="entry name" value="PDDEXK_1"/>
    <property type="match status" value="1"/>
</dbReference>
<evidence type="ECO:0000256" key="3">
    <source>
        <dbReference type="ARBA" id="ARBA00022741"/>
    </source>
</evidence>
<dbReference type="Gene3D" id="3.40.50.300">
    <property type="entry name" value="P-loop containing nucleotide triphosphate hydrolases"/>
    <property type="match status" value="3"/>
</dbReference>
<comment type="similarity">
    <text evidence="1">Belongs to the helicase family. UvrD subfamily.</text>
</comment>
<evidence type="ECO:0000256" key="1">
    <source>
        <dbReference type="ARBA" id="ARBA00009922"/>
    </source>
</evidence>
<evidence type="ECO:0000256" key="8">
    <source>
        <dbReference type="ARBA" id="ARBA00022840"/>
    </source>
</evidence>
<gene>
    <name evidence="19" type="ORF">GCM10017668_47060</name>
</gene>
<keyword evidence="2" id="KW-0540">Nuclease</keyword>
<dbReference type="Pfam" id="PF00580">
    <property type="entry name" value="UvrD-helicase"/>
    <property type="match status" value="1"/>
</dbReference>
<dbReference type="KEGG" id="stui:GCM10017668_47060"/>
<evidence type="ECO:0000256" key="2">
    <source>
        <dbReference type="ARBA" id="ARBA00022722"/>
    </source>
</evidence>
<feature type="region of interest" description="Disordered" evidence="16">
    <location>
        <begin position="427"/>
        <end position="465"/>
    </location>
</feature>
<dbReference type="GO" id="GO:0033202">
    <property type="term" value="C:DNA helicase complex"/>
    <property type="evidence" value="ECO:0007669"/>
    <property type="project" value="TreeGrafter"/>
</dbReference>
<evidence type="ECO:0000256" key="7">
    <source>
        <dbReference type="ARBA" id="ARBA00022839"/>
    </source>
</evidence>
<keyword evidence="10" id="KW-0234">DNA repair</keyword>
<dbReference type="Proteomes" id="UP000516373">
    <property type="component" value="Chromosome"/>
</dbReference>
<dbReference type="EMBL" id="AP023439">
    <property type="protein sequence ID" value="BCL22863.1"/>
    <property type="molecule type" value="Genomic_DNA"/>
</dbReference>
<comment type="catalytic activity">
    <reaction evidence="14">
        <text>ATP + H2O = ADP + phosphate + H(+)</text>
        <dbReference type="Rhea" id="RHEA:13065"/>
        <dbReference type="ChEBI" id="CHEBI:15377"/>
        <dbReference type="ChEBI" id="CHEBI:15378"/>
        <dbReference type="ChEBI" id="CHEBI:30616"/>
        <dbReference type="ChEBI" id="CHEBI:43474"/>
        <dbReference type="ChEBI" id="CHEBI:456216"/>
        <dbReference type="EC" id="5.6.2.4"/>
    </reaction>
</comment>
<dbReference type="SUPFAM" id="SSF52540">
    <property type="entry name" value="P-loop containing nucleoside triphosphate hydrolases"/>
    <property type="match status" value="1"/>
</dbReference>
<proteinExistence type="inferred from homology"/>